<keyword evidence="2" id="KW-1185">Reference proteome</keyword>
<reference evidence="1 2" key="1">
    <citation type="journal article" date="2023" name="Plant">
        <title>Draft Genome Sequence Resource of CBPPT1, a 'Candidatus Phytoplasma trifolii'-Related Strain Associated with Potato Purple Top Disease in the Columbia Basin, U.S.A.</title>
        <authorList>
            <person name="Wei W."/>
            <person name="Shao J."/>
            <person name="Bottner-Parker K.D."/>
            <person name="Zhao Y."/>
        </authorList>
    </citation>
    <scope>NUCLEOTIDE SEQUENCE [LARGE SCALE GENOMIC DNA]</scope>
    <source>
        <strain evidence="1 2">CBPPT1</strain>
    </source>
</reference>
<gene>
    <name evidence="1" type="ORF">M8044_000326</name>
</gene>
<proteinExistence type="predicted"/>
<name>A0ABT5LA84_9MOLU</name>
<evidence type="ECO:0000313" key="2">
    <source>
        <dbReference type="Proteomes" id="UP001221763"/>
    </source>
</evidence>
<protein>
    <submittedName>
        <fullName evidence="1">Uncharacterized protein</fullName>
    </submittedName>
</protein>
<organism evidence="1 2">
    <name type="scientific">Columbia Basin potato purple top phytoplasma</name>
    <dbReference type="NCBI Taxonomy" id="307134"/>
    <lineage>
        <taxon>Bacteria</taxon>
        <taxon>Bacillati</taxon>
        <taxon>Mycoplasmatota</taxon>
        <taxon>Mollicutes</taxon>
        <taxon>Acholeplasmatales</taxon>
        <taxon>Acholeplasmataceae</taxon>
        <taxon>Candidatus Phytoplasma</taxon>
        <taxon>16SrVI (Clover proliferation group)</taxon>
    </lineage>
</organism>
<dbReference type="RefSeq" id="WP_273585315.1">
    <property type="nucleotide sequence ID" value="NZ_JANHJP010000005.1"/>
</dbReference>
<comment type="caution">
    <text evidence="1">The sequence shown here is derived from an EMBL/GenBank/DDBJ whole genome shotgun (WGS) entry which is preliminary data.</text>
</comment>
<accession>A0ABT5LA84</accession>
<sequence>MAWHNDTYVIGEKVKVSNEIEIGVVTRIDFQKGFICVLFKRMREVIYDYPLSLENGTITPLVNKK</sequence>
<evidence type="ECO:0000313" key="1">
    <source>
        <dbReference type="EMBL" id="MDC9032104.1"/>
    </source>
</evidence>
<dbReference type="EMBL" id="JANHJP010000005">
    <property type="protein sequence ID" value="MDC9032104.1"/>
    <property type="molecule type" value="Genomic_DNA"/>
</dbReference>
<dbReference type="Proteomes" id="UP001221763">
    <property type="component" value="Unassembled WGS sequence"/>
</dbReference>